<feature type="transmembrane region" description="Helical" evidence="6">
    <location>
        <begin position="207"/>
        <end position="228"/>
    </location>
</feature>
<comment type="caution">
    <text evidence="7">The sequence shown here is derived from an EMBL/GenBank/DDBJ whole genome shotgun (WGS) entry which is preliminary data.</text>
</comment>
<evidence type="ECO:0000256" key="3">
    <source>
        <dbReference type="ARBA" id="ARBA00022692"/>
    </source>
</evidence>
<evidence type="ECO:0000256" key="5">
    <source>
        <dbReference type="ARBA" id="ARBA00023136"/>
    </source>
</evidence>
<keyword evidence="2" id="KW-1003">Cell membrane</keyword>
<feature type="transmembrane region" description="Helical" evidence="6">
    <location>
        <begin position="87"/>
        <end position="105"/>
    </location>
</feature>
<dbReference type="Pfam" id="PF02653">
    <property type="entry name" value="BPD_transp_2"/>
    <property type="match status" value="1"/>
</dbReference>
<keyword evidence="4 6" id="KW-1133">Transmembrane helix</keyword>
<dbReference type="PANTHER" id="PTHR30482">
    <property type="entry name" value="HIGH-AFFINITY BRANCHED-CHAIN AMINO ACID TRANSPORT SYSTEM PERMEASE"/>
    <property type="match status" value="1"/>
</dbReference>
<dbReference type="RefSeq" id="WP_253754332.1">
    <property type="nucleotide sequence ID" value="NZ_JAMZDZ010000001.1"/>
</dbReference>
<dbReference type="EMBL" id="JBHSAY010000006">
    <property type="protein sequence ID" value="MFC4131113.1"/>
    <property type="molecule type" value="Genomic_DNA"/>
</dbReference>
<evidence type="ECO:0000313" key="8">
    <source>
        <dbReference type="Proteomes" id="UP001595816"/>
    </source>
</evidence>
<feature type="transmembrane region" description="Helical" evidence="6">
    <location>
        <begin position="277"/>
        <end position="296"/>
    </location>
</feature>
<gene>
    <name evidence="7" type="ORF">ACFOZ4_10915</name>
</gene>
<accession>A0ABV8LKH0</accession>
<evidence type="ECO:0000256" key="4">
    <source>
        <dbReference type="ARBA" id="ARBA00022989"/>
    </source>
</evidence>
<organism evidence="7 8">
    <name type="scientific">Hamadaea flava</name>
    <dbReference type="NCBI Taxonomy" id="1742688"/>
    <lineage>
        <taxon>Bacteria</taxon>
        <taxon>Bacillati</taxon>
        <taxon>Actinomycetota</taxon>
        <taxon>Actinomycetes</taxon>
        <taxon>Micromonosporales</taxon>
        <taxon>Micromonosporaceae</taxon>
        <taxon>Hamadaea</taxon>
    </lineage>
</organism>
<feature type="transmembrane region" description="Helical" evidence="6">
    <location>
        <begin position="112"/>
        <end position="134"/>
    </location>
</feature>
<evidence type="ECO:0000256" key="2">
    <source>
        <dbReference type="ARBA" id="ARBA00022475"/>
    </source>
</evidence>
<comment type="subcellular location">
    <subcellularLocation>
        <location evidence="1">Cell membrane</location>
        <topology evidence="1">Multi-pass membrane protein</topology>
    </subcellularLocation>
</comment>
<reference evidence="8" key="1">
    <citation type="journal article" date="2019" name="Int. J. Syst. Evol. Microbiol.">
        <title>The Global Catalogue of Microorganisms (GCM) 10K type strain sequencing project: providing services to taxonomists for standard genome sequencing and annotation.</title>
        <authorList>
            <consortium name="The Broad Institute Genomics Platform"/>
            <consortium name="The Broad Institute Genome Sequencing Center for Infectious Disease"/>
            <person name="Wu L."/>
            <person name="Ma J."/>
        </authorList>
    </citation>
    <scope>NUCLEOTIDE SEQUENCE [LARGE SCALE GENOMIC DNA]</scope>
    <source>
        <strain evidence="8">CGMCC 4.7289</strain>
    </source>
</reference>
<feature type="transmembrane region" description="Helical" evidence="6">
    <location>
        <begin position="240"/>
        <end position="270"/>
    </location>
</feature>
<evidence type="ECO:0000256" key="1">
    <source>
        <dbReference type="ARBA" id="ARBA00004651"/>
    </source>
</evidence>
<name>A0ABV8LKH0_9ACTN</name>
<evidence type="ECO:0000313" key="7">
    <source>
        <dbReference type="EMBL" id="MFC4131113.1"/>
    </source>
</evidence>
<proteinExistence type="predicted"/>
<keyword evidence="5 6" id="KW-0472">Membrane</keyword>
<dbReference type="InterPro" id="IPR001851">
    <property type="entry name" value="ABC_transp_permease"/>
</dbReference>
<evidence type="ECO:0000256" key="6">
    <source>
        <dbReference type="SAM" id="Phobius"/>
    </source>
</evidence>
<dbReference type="Proteomes" id="UP001595816">
    <property type="component" value="Unassembled WGS sequence"/>
</dbReference>
<dbReference type="InterPro" id="IPR043428">
    <property type="entry name" value="LivM-like"/>
</dbReference>
<feature type="transmembrane region" description="Helical" evidence="6">
    <location>
        <begin position="63"/>
        <end position="81"/>
    </location>
</feature>
<protein>
    <submittedName>
        <fullName evidence="7">Branched-chain amino acid ABC transporter permease</fullName>
    </submittedName>
</protein>
<feature type="transmembrane region" description="Helical" evidence="6">
    <location>
        <begin position="154"/>
        <end position="178"/>
    </location>
</feature>
<dbReference type="PANTHER" id="PTHR30482:SF17">
    <property type="entry name" value="ABC TRANSPORTER ATP-BINDING PROTEIN"/>
    <property type="match status" value="1"/>
</dbReference>
<keyword evidence="3 6" id="KW-0812">Transmembrane</keyword>
<keyword evidence="8" id="KW-1185">Reference proteome</keyword>
<dbReference type="CDD" id="cd06581">
    <property type="entry name" value="TM_PBP1_LivM_like"/>
    <property type="match status" value="1"/>
</dbReference>
<feature type="transmembrane region" description="Helical" evidence="6">
    <location>
        <begin position="38"/>
        <end position="58"/>
    </location>
</feature>
<sequence length="306" mass="30901">MTASGRLRTLTPAVGLLVAVPLPWLANAYIVSIATTGLIMALLAISAQIVGTTGQAALGQAGYLGVGAYTAALLAGTSAGYGMVQLAAAALTGAAAAALTGLVAVRARGVTFLMITFACGELIHVAALAAVPVTGGSDGILVPARPPLPGTATLAADGWVFLYVLAVTGLVCAAIWGWRRSRWDLRLRAIADHERRLRASGHPTGRYLWTAYTLAGAIAGIAGALLVTATHHVSPADLGFAVSVVALAAAILGIGTMPGAVLAALVLVAARDWVGGYTGHGVAILGALLIVAAALPRDRLLSWRIR</sequence>